<dbReference type="InterPro" id="IPR007344">
    <property type="entry name" value="GrpB/CoaE"/>
</dbReference>
<dbReference type="Proteomes" id="UP000183339">
    <property type="component" value="Unassembled WGS sequence"/>
</dbReference>
<dbReference type="SUPFAM" id="SSF81301">
    <property type="entry name" value="Nucleotidyltransferase"/>
    <property type="match status" value="1"/>
</dbReference>
<dbReference type="PANTHER" id="PTHR34822">
    <property type="entry name" value="GRPB DOMAIN PROTEIN (AFU_ORTHOLOGUE AFUA_1G01530)"/>
    <property type="match status" value="1"/>
</dbReference>
<dbReference type="AlphaFoldDB" id="A0A1I0G5F8"/>
<protein>
    <submittedName>
        <fullName evidence="1">GrpB protein</fullName>
    </submittedName>
</protein>
<gene>
    <name evidence="1" type="ORF">SAMN05216412_11169</name>
</gene>
<accession>A0A1I0G5F8</accession>
<dbReference type="PANTHER" id="PTHR34822:SF1">
    <property type="entry name" value="GRPB FAMILY PROTEIN"/>
    <property type="match status" value="1"/>
</dbReference>
<sequence>MRIILSIDARGTRLPPPLKVKLHPYDPSWVENALVESKVLASALGRILLFVHHVGSTAIPGIRAKPVLDLMPVVTSLPELDRHQADLEVLGYEGWGELGLPESRYCTESDPVTNRRLIQLQCYAEASPEIMRHLAFRDYLRENPQHCCCL</sequence>
<dbReference type="EMBL" id="FOHI01000011">
    <property type="protein sequence ID" value="SET65275.1"/>
    <property type="molecule type" value="Genomic_DNA"/>
</dbReference>
<name>A0A1I0G5F8_9PROT</name>
<evidence type="ECO:0000313" key="2">
    <source>
        <dbReference type="Proteomes" id="UP000183339"/>
    </source>
</evidence>
<dbReference type="RefSeq" id="WP_074709194.1">
    <property type="nucleotide sequence ID" value="NZ_FOHI01000011.1"/>
</dbReference>
<reference evidence="1 2" key="1">
    <citation type="submission" date="2016-10" db="EMBL/GenBank/DDBJ databases">
        <authorList>
            <person name="de Groot N.N."/>
        </authorList>
    </citation>
    <scope>NUCLEOTIDE SEQUENCE [LARGE SCALE GENOMIC DNA]</scope>
    <source>
        <strain evidence="1 2">Nl7</strain>
    </source>
</reference>
<organism evidence="1 2">
    <name type="scientific">Nitrosospira multiformis</name>
    <dbReference type="NCBI Taxonomy" id="1231"/>
    <lineage>
        <taxon>Bacteria</taxon>
        <taxon>Pseudomonadati</taxon>
        <taxon>Pseudomonadota</taxon>
        <taxon>Betaproteobacteria</taxon>
        <taxon>Nitrosomonadales</taxon>
        <taxon>Nitrosomonadaceae</taxon>
        <taxon>Nitrosospira</taxon>
    </lineage>
</organism>
<dbReference type="InterPro" id="IPR043519">
    <property type="entry name" value="NT_sf"/>
</dbReference>
<evidence type="ECO:0000313" key="1">
    <source>
        <dbReference type="EMBL" id="SET65275.1"/>
    </source>
</evidence>
<dbReference type="Pfam" id="PF04229">
    <property type="entry name" value="GrpB"/>
    <property type="match status" value="1"/>
</dbReference>
<proteinExistence type="predicted"/>
<dbReference type="Gene3D" id="3.30.460.10">
    <property type="entry name" value="Beta Polymerase, domain 2"/>
    <property type="match status" value="1"/>
</dbReference>